<protein>
    <submittedName>
        <fullName evidence="1">Uncharacterized protein</fullName>
    </submittedName>
</protein>
<reference evidence="1" key="1">
    <citation type="submission" date="2020-05" db="EMBL/GenBank/DDBJ databases">
        <title>Large-scale comparative analyses of tick genomes elucidate their genetic diversity and vector capacities.</title>
        <authorList>
            <person name="Jia N."/>
            <person name="Wang J."/>
            <person name="Shi W."/>
            <person name="Du L."/>
            <person name="Sun Y."/>
            <person name="Zhan W."/>
            <person name="Jiang J."/>
            <person name="Wang Q."/>
            <person name="Zhang B."/>
            <person name="Ji P."/>
            <person name="Sakyi L.B."/>
            <person name="Cui X."/>
            <person name="Yuan T."/>
            <person name="Jiang B."/>
            <person name="Yang W."/>
            <person name="Lam T.T.-Y."/>
            <person name="Chang Q."/>
            <person name="Ding S."/>
            <person name="Wang X."/>
            <person name="Zhu J."/>
            <person name="Ruan X."/>
            <person name="Zhao L."/>
            <person name="Wei J."/>
            <person name="Que T."/>
            <person name="Du C."/>
            <person name="Cheng J."/>
            <person name="Dai P."/>
            <person name="Han X."/>
            <person name="Huang E."/>
            <person name="Gao Y."/>
            <person name="Liu J."/>
            <person name="Shao H."/>
            <person name="Ye R."/>
            <person name="Li L."/>
            <person name="Wei W."/>
            <person name="Wang X."/>
            <person name="Wang C."/>
            <person name="Yang T."/>
            <person name="Huo Q."/>
            <person name="Li W."/>
            <person name="Guo W."/>
            <person name="Chen H."/>
            <person name="Zhou L."/>
            <person name="Ni X."/>
            <person name="Tian J."/>
            <person name="Zhou Y."/>
            <person name="Sheng Y."/>
            <person name="Liu T."/>
            <person name="Pan Y."/>
            <person name="Xia L."/>
            <person name="Li J."/>
            <person name="Zhao F."/>
            <person name="Cao W."/>
        </authorList>
    </citation>
    <scope>NUCLEOTIDE SEQUENCE</scope>
    <source>
        <strain evidence="1">Dsil-2018</strain>
    </source>
</reference>
<keyword evidence="2" id="KW-1185">Reference proteome</keyword>
<organism evidence="1 2">
    <name type="scientific">Dermacentor silvarum</name>
    <name type="common">Tick</name>
    <dbReference type="NCBI Taxonomy" id="543639"/>
    <lineage>
        <taxon>Eukaryota</taxon>
        <taxon>Metazoa</taxon>
        <taxon>Ecdysozoa</taxon>
        <taxon>Arthropoda</taxon>
        <taxon>Chelicerata</taxon>
        <taxon>Arachnida</taxon>
        <taxon>Acari</taxon>
        <taxon>Parasitiformes</taxon>
        <taxon>Ixodida</taxon>
        <taxon>Ixodoidea</taxon>
        <taxon>Ixodidae</taxon>
        <taxon>Rhipicephalinae</taxon>
        <taxon>Dermacentor</taxon>
    </lineage>
</organism>
<evidence type="ECO:0000313" key="2">
    <source>
        <dbReference type="Proteomes" id="UP000821865"/>
    </source>
</evidence>
<dbReference type="EMBL" id="CM023470">
    <property type="protein sequence ID" value="KAH7977314.1"/>
    <property type="molecule type" value="Genomic_DNA"/>
</dbReference>
<proteinExistence type="predicted"/>
<gene>
    <name evidence="1" type="ORF">HPB49_000588</name>
</gene>
<dbReference type="Proteomes" id="UP000821865">
    <property type="component" value="Chromosome 1"/>
</dbReference>
<comment type="caution">
    <text evidence="1">The sequence shown here is derived from an EMBL/GenBank/DDBJ whole genome shotgun (WGS) entry which is preliminary data.</text>
</comment>
<sequence>MDTNDAEEIDNVVVDLEAGAREFFADMLMDTNDADEIGNLLVDLDGARGIFTGTLIDYRMPCTASEETTCQIVSNLSVWNEFLCRIQLELRELPEIGRQIGLVYVPDKCFRSATECHLHRAAAVLYWLLKIHRCVASVHIPPVSLKMVTIDVQEIEYAHLAGVVRELELSGSEDKVCFKAPCVIDTLALSDCKRCSELEAYYPITSEPNFLRVFQQLPALSHLNVLSLTIEHWDSTICSLVAHYITTTSALRKLHIQFIFGHSPGRSVEWFPALSRSLRLNRSISELGIGACNSPPEDVAVVGEAVRRSATIRKICILEWSAPALLSFICSLSAGIVNNRTLCHTDWDHVETVSNEVEWFAVYDTARRNSGFVARAAQFVNHGRCDR</sequence>
<name>A0ACB8DS09_DERSI</name>
<accession>A0ACB8DS09</accession>
<evidence type="ECO:0000313" key="1">
    <source>
        <dbReference type="EMBL" id="KAH7977314.1"/>
    </source>
</evidence>